<protein>
    <submittedName>
        <fullName evidence="3">PEP-CTERM motif protein</fullName>
    </submittedName>
</protein>
<accession>A0A518ARK1</accession>
<evidence type="ECO:0000256" key="1">
    <source>
        <dbReference type="SAM" id="SignalP"/>
    </source>
</evidence>
<dbReference type="RefSeq" id="WP_197528448.1">
    <property type="nucleotide sequence ID" value="NZ_CP036278.1"/>
</dbReference>
<dbReference type="KEGG" id="amuc:Pan181_35750"/>
<sequence length="896" mass="94541" precursor="true">MRFRHFTWAVLCVSFTWVLSSSAFAVIIAQDDFSATDSGTGWAAGNAWETLDLANENATSINQVGSFRDLSSMVDVSNQVTYVRFDFQRLAGGGATWGGVALFTGPEGNTGDEIFFVGSPGSMSDYGVATKFYGDFSSQIPVDTDVHTIIAGVDTTTGASGTVTYKLWVDQFALNSPNATFTAEDPEWPALLPVSTVRLMSSDVAHDVFDNLTLATESTDVELLDLAKATLTIDRSTGSVALSSAAPIGNVLGYSLISNAAALNSTSWTTVAGNYDASPGDGSLDADDTWSVTSPAGSATELSEMVSSATPGDGGTLTTTAIDLGSPWIRTPVEDVTAMLMVESNGQAVPVRVEVEYTGEILLGDLDSDSDIDVDDWLQFKSGQTLVNNQLSGVAAYQLGDLNGDYDHTLEDYMAFRTAYDTANGAGAFASMVSGVPEPSTLVMLVGGLAGCFFARRRWALPGCLIAVGVMLGLARPAEAVIYAQDDFSASDSGSGWAAGDSWENLGDGIASTAINDAAFRALASPVTAYEEEAIYLAFDFRLDVKGSWGGVSFFDEPAGGNEAIFVGDPGSDANYGADLHPGNLDSGLPADNDWHRMILGITFNTPEGFDTYDLWVDNYNYSAPNATTTLSINDSPIINAWQSVRIQSNTNEQLSVDNLIFANQDEIEAIFAVPQTIAAIVDKSTGEVMLQNNTSAAIPLSGYSLKSNSGSLASAVAEGDYNDDGEVNLADYTIWRDNLGATEVTLPNDPNGGTIGTAQYDTWKSNFGQMAESPWNSIADQSLAGFPVGDGSGNGWEEGDLLDPNELREYYLLGESMLAAGQAISLGNIYTGGVDGTEDLVISYASGEELIQGYVLYNQAAGSLVASNQSVPEPSTLIMLSMVGVLAIGARQVRH</sequence>
<keyword evidence="1" id="KW-0732">Signal</keyword>
<dbReference type="Proteomes" id="UP000315750">
    <property type="component" value="Chromosome"/>
</dbReference>
<dbReference type="EMBL" id="CP036278">
    <property type="protein sequence ID" value="QDU57360.1"/>
    <property type="molecule type" value="Genomic_DNA"/>
</dbReference>
<dbReference type="AlphaFoldDB" id="A0A518ARK1"/>
<organism evidence="3 4">
    <name type="scientific">Aeoliella mucimassa</name>
    <dbReference type="NCBI Taxonomy" id="2527972"/>
    <lineage>
        <taxon>Bacteria</taxon>
        <taxon>Pseudomonadati</taxon>
        <taxon>Planctomycetota</taxon>
        <taxon>Planctomycetia</taxon>
        <taxon>Pirellulales</taxon>
        <taxon>Lacipirellulaceae</taxon>
        <taxon>Aeoliella</taxon>
    </lineage>
</organism>
<gene>
    <name evidence="3" type="ORF">Pan181_35750</name>
</gene>
<feature type="signal peptide" evidence="1">
    <location>
        <begin position="1"/>
        <end position="25"/>
    </location>
</feature>
<dbReference type="NCBIfam" id="TIGR02595">
    <property type="entry name" value="PEP_CTERM"/>
    <property type="match status" value="2"/>
</dbReference>
<keyword evidence="4" id="KW-1185">Reference proteome</keyword>
<feature type="domain" description="Ice-binding protein C-terminal" evidence="2">
    <location>
        <begin position="436"/>
        <end position="458"/>
    </location>
</feature>
<evidence type="ECO:0000313" key="3">
    <source>
        <dbReference type="EMBL" id="QDU57360.1"/>
    </source>
</evidence>
<feature type="chain" id="PRO_5021944098" evidence="1">
    <location>
        <begin position="26"/>
        <end position="896"/>
    </location>
</feature>
<dbReference type="InterPro" id="IPR013424">
    <property type="entry name" value="Ice-binding_C"/>
</dbReference>
<proteinExistence type="predicted"/>
<evidence type="ECO:0000259" key="2">
    <source>
        <dbReference type="Pfam" id="PF07589"/>
    </source>
</evidence>
<evidence type="ECO:0000313" key="4">
    <source>
        <dbReference type="Proteomes" id="UP000315750"/>
    </source>
</evidence>
<reference evidence="3 4" key="1">
    <citation type="submission" date="2019-02" db="EMBL/GenBank/DDBJ databases">
        <title>Deep-cultivation of Planctomycetes and their phenomic and genomic characterization uncovers novel biology.</title>
        <authorList>
            <person name="Wiegand S."/>
            <person name="Jogler M."/>
            <person name="Boedeker C."/>
            <person name="Pinto D."/>
            <person name="Vollmers J."/>
            <person name="Rivas-Marin E."/>
            <person name="Kohn T."/>
            <person name="Peeters S.H."/>
            <person name="Heuer A."/>
            <person name="Rast P."/>
            <person name="Oberbeckmann S."/>
            <person name="Bunk B."/>
            <person name="Jeske O."/>
            <person name="Meyerdierks A."/>
            <person name="Storesund J.E."/>
            <person name="Kallscheuer N."/>
            <person name="Luecker S."/>
            <person name="Lage O.M."/>
            <person name="Pohl T."/>
            <person name="Merkel B.J."/>
            <person name="Hornburger P."/>
            <person name="Mueller R.-W."/>
            <person name="Bruemmer F."/>
            <person name="Labrenz M."/>
            <person name="Spormann A.M."/>
            <person name="Op den Camp H."/>
            <person name="Overmann J."/>
            <person name="Amann R."/>
            <person name="Jetten M.S.M."/>
            <person name="Mascher T."/>
            <person name="Medema M.H."/>
            <person name="Devos D.P."/>
            <person name="Kaster A.-K."/>
            <person name="Ovreas L."/>
            <person name="Rohde M."/>
            <person name="Galperin M.Y."/>
            <person name="Jogler C."/>
        </authorList>
    </citation>
    <scope>NUCLEOTIDE SEQUENCE [LARGE SCALE GENOMIC DNA]</scope>
    <source>
        <strain evidence="3 4">Pan181</strain>
    </source>
</reference>
<name>A0A518ARK1_9BACT</name>
<dbReference type="Pfam" id="PF07589">
    <property type="entry name" value="PEP-CTERM"/>
    <property type="match status" value="2"/>
</dbReference>
<feature type="domain" description="Ice-binding protein C-terminal" evidence="2">
    <location>
        <begin position="871"/>
        <end position="892"/>
    </location>
</feature>